<dbReference type="Proteomes" id="UP001199659">
    <property type="component" value="Chromosome"/>
</dbReference>
<gene>
    <name evidence="5" type="ORF">G163CM_00440</name>
</gene>
<feature type="region of interest" description="Disordered" evidence="1">
    <location>
        <begin position="463"/>
        <end position="489"/>
    </location>
</feature>
<reference evidence="5 6" key="1">
    <citation type="journal article" date="2022" name="Int. J. Syst. Evol. Microbiol.">
        <title>Pseudocitrobacter corydidari sp. nov., isolated from the Asian emerald cockroach Corydidarum magnifica.</title>
        <authorList>
            <person name="Guzman J."/>
            <person name="Poehlein A."/>
            <person name="Glaeser S.P."/>
            <person name="Schwengers O."/>
            <person name="Blom J."/>
            <person name="Hollensteiner J."/>
            <person name="Kampfer P."/>
            <person name="Vilcinskas A."/>
        </authorList>
    </citation>
    <scope>NUCLEOTIDE SEQUENCE [LARGE SCALE GENOMIC DNA]</scope>
    <source>
        <strain evidence="5">G163CM</strain>
    </source>
</reference>
<dbReference type="PANTHER" id="PTHR22901">
    <property type="entry name" value="SIALATE O-ACETYLESTERASE"/>
    <property type="match status" value="1"/>
</dbReference>
<feature type="domain" description="Bacterial Ig-like" evidence="3">
    <location>
        <begin position="647"/>
        <end position="737"/>
    </location>
</feature>
<dbReference type="InterPro" id="IPR055014">
    <property type="entry name" value="BapA_Bap-like_C"/>
</dbReference>
<feature type="domain" description="Bacterial Ig-like" evidence="3">
    <location>
        <begin position="1551"/>
        <end position="1637"/>
    </location>
</feature>
<dbReference type="SUPFAM" id="SSF101898">
    <property type="entry name" value="NHL repeat"/>
    <property type="match status" value="1"/>
</dbReference>
<feature type="region of interest" description="Disordered" evidence="1">
    <location>
        <begin position="255"/>
        <end position="290"/>
    </location>
</feature>
<dbReference type="InterPro" id="IPR048051">
    <property type="entry name" value="BapA-like_prefix-like"/>
</dbReference>
<dbReference type="PROSITE" id="PS50890">
    <property type="entry name" value="PUA"/>
    <property type="match status" value="1"/>
</dbReference>
<feature type="domain" description="Bacterial Ig-like" evidence="3">
    <location>
        <begin position="2255"/>
        <end position="2345"/>
    </location>
</feature>
<dbReference type="Gene3D" id="3.30.420.430">
    <property type="match status" value="13"/>
</dbReference>
<dbReference type="NCBIfam" id="TIGR01965">
    <property type="entry name" value="VCBS_repeat"/>
    <property type="match status" value="2"/>
</dbReference>
<dbReference type="Pfam" id="PF17963">
    <property type="entry name" value="Big_9"/>
    <property type="match status" value="1"/>
</dbReference>
<feature type="domain" description="Bacterial Ig" evidence="2">
    <location>
        <begin position="195"/>
        <end position="276"/>
    </location>
</feature>
<dbReference type="NCBIfam" id="NF033510">
    <property type="entry name" value="Ca_tandemer"/>
    <property type="match status" value="30"/>
</dbReference>
<feature type="compositionally biased region" description="Low complexity" evidence="1">
    <location>
        <begin position="2169"/>
        <end position="2180"/>
    </location>
</feature>
<keyword evidence="6" id="KW-1185">Reference proteome</keyword>
<evidence type="ECO:0000259" key="2">
    <source>
        <dbReference type="Pfam" id="PF17936"/>
    </source>
</evidence>
<feature type="region of interest" description="Disordered" evidence="1">
    <location>
        <begin position="80"/>
        <end position="217"/>
    </location>
</feature>
<dbReference type="InterPro" id="IPR013783">
    <property type="entry name" value="Ig-like_fold"/>
</dbReference>
<feature type="domain" description="Bacterial Ig" evidence="2">
    <location>
        <begin position="2866"/>
        <end position="2946"/>
    </location>
</feature>
<feature type="domain" description="Bacterial Ig-like" evidence="3">
    <location>
        <begin position="2969"/>
        <end position="3051"/>
    </location>
</feature>
<proteinExistence type="predicted"/>
<evidence type="ECO:0000313" key="5">
    <source>
        <dbReference type="EMBL" id="UGS39371.1"/>
    </source>
</evidence>
<feature type="compositionally biased region" description="Polar residues" evidence="1">
    <location>
        <begin position="264"/>
        <end position="276"/>
    </location>
</feature>
<feature type="domain" description="Bacterial Ig-like" evidence="3">
    <location>
        <begin position="1235"/>
        <end position="1327"/>
    </location>
</feature>
<dbReference type="NCBIfam" id="TIGR03661">
    <property type="entry name" value="T1SS_VCA0849"/>
    <property type="match status" value="1"/>
</dbReference>
<evidence type="ECO:0000259" key="4">
    <source>
        <dbReference type="Pfam" id="PF22783"/>
    </source>
</evidence>
<dbReference type="EMBL" id="CP087880">
    <property type="protein sequence ID" value="UGS39371.1"/>
    <property type="molecule type" value="Genomic_DNA"/>
</dbReference>
<dbReference type="PANTHER" id="PTHR22901:SF0">
    <property type="entry name" value="SIALATE O-ACETYLESTERASE"/>
    <property type="match status" value="1"/>
</dbReference>
<feature type="region of interest" description="Disordered" evidence="1">
    <location>
        <begin position="2161"/>
        <end position="2180"/>
    </location>
</feature>
<feature type="domain" description="Bacterial Ig" evidence="2">
    <location>
        <begin position="1036"/>
        <end position="1118"/>
    </location>
</feature>
<feature type="domain" description="Bacterial Ig" evidence="2">
    <location>
        <begin position="466"/>
        <end position="547"/>
    </location>
</feature>
<feature type="compositionally biased region" description="Polar residues" evidence="1">
    <location>
        <begin position="206"/>
        <end position="217"/>
    </location>
</feature>
<feature type="domain" description="Bacterial Ig-like" evidence="3">
    <location>
        <begin position="2359"/>
        <end position="2449"/>
    </location>
</feature>
<feature type="domain" description="Bacterial Ig-like" evidence="3">
    <location>
        <begin position="757"/>
        <end position="840"/>
    </location>
</feature>
<feature type="compositionally biased region" description="Polar residues" evidence="1">
    <location>
        <begin position="530"/>
        <end position="539"/>
    </location>
</feature>
<feature type="domain" description="Bacterial Ig-like" evidence="3">
    <location>
        <begin position="1448"/>
        <end position="1533"/>
    </location>
</feature>
<feature type="domain" description="Bacterial Ig-like" evidence="3">
    <location>
        <begin position="2680"/>
        <end position="2761"/>
    </location>
</feature>
<dbReference type="Gene3D" id="2.60.40.10">
    <property type="entry name" value="Immunoglobulins"/>
    <property type="match status" value="16"/>
</dbReference>
<feature type="domain" description="Bacterial Ig" evidence="2">
    <location>
        <begin position="551"/>
        <end position="631"/>
    </location>
</feature>
<protein>
    <submittedName>
        <fullName evidence="5">Uncharacterized protein</fullName>
    </submittedName>
</protein>
<feature type="domain" description="Bacterial Ig-like" evidence="3">
    <location>
        <begin position="2158"/>
        <end position="2241"/>
    </location>
</feature>
<feature type="domain" description="Bacterial Ig-like" evidence="3">
    <location>
        <begin position="2573"/>
        <end position="2656"/>
    </location>
</feature>
<dbReference type="Pfam" id="PF22783">
    <property type="entry name" value="BapA_N"/>
    <property type="match status" value="1"/>
</dbReference>
<feature type="domain" description="Bacterial Ig-like" evidence="3">
    <location>
        <begin position="2050"/>
        <end position="2138"/>
    </location>
</feature>
<feature type="domain" description="Bacterial Ig-like" evidence="3">
    <location>
        <begin position="1346"/>
        <end position="1430"/>
    </location>
</feature>
<feature type="domain" description="Bacterial Ig" evidence="2">
    <location>
        <begin position="1849"/>
        <end position="1929"/>
    </location>
</feature>
<feature type="region of interest" description="Disordered" evidence="1">
    <location>
        <begin position="530"/>
        <end position="550"/>
    </location>
</feature>
<feature type="domain" description="Bacterial Ig" evidence="2">
    <location>
        <begin position="110"/>
        <end position="191"/>
    </location>
</feature>
<name>A0ABY3RZW3_9ENTR</name>
<feature type="domain" description="Bacterial Ig-like" evidence="3">
    <location>
        <begin position="2463"/>
        <end position="2553"/>
    </location>
</feature>
<feature type="region of interest" description="Disordered" evidence="1">
    <location>
        <begin position="1653"/>
        <end position="1673"/>
    </location>
</feature>
<feature type="domain" description="Bacterial Ig-like" evidence="3">
    <location>
        <begin position="1138"/>
        <end position="1223"/>
    </location>
</feature>
<feature type="domain" description="Bacterial Ig" evidence="2">
    <location>
        <begin position="951"/>
        <end position="1033"/>
    </location>
</feature>
<feature type="domain" description="Biofilm-associated protein BapA-like prefix-like" evidence="4">
    <location>
        <begin position="2"/>
        <end position="62"/>
    </location>
</feature>
<evidence type="ECO:0000256" key="1">
    <source>
        <dbReference type="SAM" id="MobiDB-lite"/>
    </source>
</evidence>
<sequence>MKNFYVTSDLGQSQLVLEDANGALWWVQDTDGAFHFQQISSIDELLVAGEGSNESGGAAWAWILGGAAAAAGIGIAASNSNGSGSHHHDDGGNGGTDPGNPQPPVDTTPPDAPTNLAISPDGKTVTGNAEPGSTIIIRDPNGNIIGTGKTGDDGKFTVGLDKPQSNGEHLTVEAKDPSNNTGPSTPITAPDTTPPNAPTDVAVSNDGKTVTGNAEPGSTVTIRDPNGNVIGTGTAGSDGKFTVDLNKPQTNGEHLTAEAKDPAGNTSPTTSVTAHDTTAPGAPSDLNINAEGTTLTGKAEAGSTVKITDSEGNVLGTGKADGNGNFTITLTSPQTDGERLSVTATDAAGNQSSPSNITAPNVIEEPVNLLRSVVDDVGTITGALTSGQSTDDSRPTFSGRGTAGTTINIFDNGVKIGSVQVGSDGNWSYTPTTPLKDGNHSIVATGTQTPDNSIPGFKFAVDTTPPTAPSGLTPSADGTHLSGKAEPGSEVIIRDAGGKEIGKGMADASGSFNITLNPAQITGAPLTATASDSAGNISPESKVLSVDKTPPETPEELIINAAGTQLTGEAEPGSKITIKDSAGNTIASGVTDSNGNFSITLTPALTHGEKLTAIATDAANNSSAPGNVTAPNFDVSSQPTIISATDDIAPDTGNVANNGQTNDTRPTLNGHSDAWATITVYEGQTRLGTVQADGKGNWSFTVVNTLNDGQHSFTATATNIAGKVSDASADFTLNIDTAAPEAPSIQAVIDDQPGIVGAIENGKSTNDTTPTFSGAGEPGSTITLYNNSSVIGTAKVDESGAWTFTPSTPLTDGSYTIRVTATDAAGNVSSPSGSFTFTVDAKAPVAPTFTAVIDNSDGTNVTVANGGATNDATPTITGTAEPGSTVTLWAMLNGSRVELGTATVNAQGNWSVTPGTPLAEGTYTLSVTATDSAGNVSPVTSTQSFTLDLTAPAAPNGLAVSPDGGSVTGTAEANSTVTVKDANGTVLGTATANATGQFTVTLNPVQDDNQVLSVTATDKAGNTSPPNGVQAPDLIAPDAPENLQVSDNGTIVTGQAEPGSTVTITDANGNPLGNAETDSSGNFSVTLTTPQTNGETLTAIATDKAGNPSDDASVNAPDITAPELPVIGSVVDDVPALTGNLENGQSTNDPRPTLNGTSEANAIITLYDNNVIIGTTTADAQGVWSFTPGSNLGSGSHSFTITAKDEAGNTSDTSAPFTIIVDTTAPTRPTITSLTDDQEPNTGAVSNGQTTNDNLPVINGAGEVGSTISVFDGGKLLGTVVVGSSGTWSLTLTAPLSDGPHSLTLSAADAAGNTTTNTTPFTFTVDTSTPDEPIILEVRDDVGPEVGVLNDGDTTDDTRPTFSGKAEANAQVNVYEGDTLLGTANVDANGNWTLTPNAALDEGKHDFTFVTVDAAGNIGAKTTFTLTVDTLAPEAPLIATVNDDVGAIKGNLTNNQVTDDTCPTLSGTGENGATITVYSNGISLGTTTVVDGKWSFTPNSDLNDGENIFTVTATDAAGNVSAESPSFTITVDNDAPIKPVIGSVVDDVPEYTGALASGSVTNDTQPTFNGTGIEGDTITLYNGTTVLGTAVVGEDGKWSLTPTAPLGEQTYTLHITATDPAGNVSVPSDNFVITVDTTPPAIPPAFSVQDNVGDDQGALQSGDRTDDNTPTLNGTAVGGSIVTILVDGKAIGTTTANPQGGWSFTPSPALTDGTHTLTVTATDPAGNTSQPTPPFTLTVDTTGPDAPTNVNIVDDVGSITTDLIDGSYTDDPRPTFSGTAEANGTVIIFANGIEIGRANVNDEGGWSFTPGTNSPLSDGDNVLTFQALDDLGNAGPLSDGLTLHVDTQAPVAPVNLAVADDGLIVTGQAEANSTIIIRNANGDEVGRGITNGLGYFTVELDEVQAADSVLSVYAQDRAGNISVGADVTVAPPTEPAVPVIIEILDETGPNTGPLNNGDSTDDTQPIISGTAADGATVYVLIDGVRSQDIPVVDGRWTYTPQEALGEGEHTISAIAVINGETSAESTEITIIVDTVAPDSAIIVSVTDDVGAVTGPIINNGGTDDTQPTLRGTAADSARVEIFNGTTSLGFATVNAQGNWTFTPTTPLANGIYNFNVVAIDAAGNRADASNTWTVTIDNATPTAPTLTGVEDNVGTLVGQIDEGSKTDDTQPTLSGTTSPGSTVIIYDNNVEIGRVTTSDGNWSFTPTTPLGEGSHSLTLTTTNSAGNTSPASDPFEFSVDTTAPSRPILNSVNDNQGPITGDLLNNQTTNDATPTLSGTAEANSTLKIYDNGNLVATITVPETGNWTWTPATPLSNASHAFTINTTDEAGNVSATTPAFTIVVDTVAPDTPSAITATDNTPPNTGAITEGQQTNETRPALSGTAEPNATVQILDNGTVIGTVKADAGGSWNFTPSTALPPGEHQLTVTATDSAGNVSPPSPALNFVVDTVAPDAPAIVNASDNVGSITDTLTNGKTTDDATPTLNGTSEAFASIRILDNGVQIGTATADVNGNWNFTPGSALGTGSHVFTAIATDRAGNTGSTSTSFTLIIDTTAPGVPTIIQASDNVGTVQGTLLSNQTTDDTTPTLSGTGEAGATITIRDNGTVIGTAIVGDNNAWTFTPQGALGAGTHNFTATATDSAGNTSVPSGSFVLTVDLTPPVAPIITGAADDIGTIKGPIANGQVTDDTRPTLSGTGETGATINVYDNNVLIGTTTVGSGGTWSFTPTQDLTTGSHNLTATATDPAGNTGPASGAWNVVIDTTAPNTPFITTVTDNAGTVTGTLAAGQPTDDTTPTLNGTAEANATVRIYDNGVEIGSVQADGGGNWTYTPTLTEGTHTLTAKAVDAAGNTSSSSTVTTVTVDLTPPAAPTDLTVNATGNVVTGRAEAGSTVTIYSSTGTILGTGVADGLGNFTANLSPSQVDGEDLQARATDVAGNQGIAADFNAPFTGLPGSPVITTIVDNVGPVLGNVGNNQSTNDNQPDISGTAQARSTVNIYNNGVLLATVVADDTGAWSYTPTTVLTEGLHVITATATNTNGTSSPSTAINITVDTIAPDAPTATISGDGYTISGTTEANITISVTVPGQANPVTVTTDAQGNWSVGLPTRLVSGEQVTVIATDAAGNVSLPGTTNAPTLPIAASDNVVNLELETSATVTTEEHSDYGFLLVGALGNVASVLGDDTAQVTFTIDAGGSGVAVIEAAATGAVLSLLSTLEIAVQKYDTDLQAWVTVIDTSLPQFANLLTIGASGVRLNLDNLTGGEYRVLSFNTSLLAVGSYTSLDVSLVKTSAGTVAAGAIENGNVITDADPTNGSDVAPSGTNVTSITNANGVTISVGEGGADIAGKYGTLHINANGSYTYTLSETSSSIIGRSESFTYTITSPAGQSSTANLVITLGSTVPTSSVTAADDSASLQFDTSVAAVNNGPSSTTGFTLVGLNLGNVIDVGLLNNMQNPIIYNVDAGTTRTLSLGASVGGVAVGAVFDLYVYRYNAETGNYEQYRHVPSWLQAALLGGSTAQDLVITLPDGKYLFTLNAVSGLTVATGFTLSVNADHTYSVKSAGASTTGDVLDNDAGAANGHVTEVNGVAVAANGTTTINGLYGTLTIDAQGHYTYTLKSGLGADSIKTPDTFVYTVTAANGDTSTASLNVQPTAKPVDAVNDTSSTMALATNQVTASYSDTSVGSATIAQGNRSATGSGTFDVAEGSALKAISVTFNTSASGLAGVGGLSVAWSILENGQTVYTGTTLPSGTFGLLNGSRTVTLSGFELDAGTYTLAITTNLTSTQLGNVSVTPVVNATSYDLDNFLINNNAHTVTGNIYNGSDSAGAVDQIASAQTVLTVSGNNSTQTLNPTVDSNGAATVQGTYGSLRIAIDGSYTYTLKAGLHPGDITTKETFTYTLNDQKGHSDSATLTINMNPQFTSTSQSDVIHGSAYGDTLIYDLLNNADNRGGNGADRWDNFSLAQGDKIDIGDLLVGWNGQESTLGNYLTVTTSGNNTVISIDRDGTGTAHSSATLITLENVQTTLNELIEQNHIVT</sequence>
<evidence type="ECO:0000259" key="3">
    <source>
        <dbReference type="Pfam" id="PF19077"/>
    </source>
</evidence>
<dbReference type="InterPro" id="IPR041498">
    <property type="entry name" value="Big_6"/>
</dbReference>
<feature type="domain" description="Bacterial Ig-like" evidence="3">
    <location>
        <begin position="1759"/>
        <end position="1847"/>
    </location>
</feature>
<feature type="compositionally biased region" description="Pro residues" evidence="1">
    <location>
        <begin position="100"/>
        <end position="112"/>
    </location>
</feature>
<organism evidence="5 6">
    <name type="scientific">Pseudocitrobacter corydidari</name>
    <dbReference type="NCBI Taxonomy" id="2891570"/>
    <lineage>
        <taxon>Bacteria</taxon>
        <taxon>Pseudomonadati</taxon>
        <taxon>Pseudomonadota</taxon>
        <taxon>Gammaproteobacteria</taxon>
        <taxon>Enterobacterales</taxon>
        <taxon>Enterobacteriaceae</taxon>
        <taxon>Pseudocitrobacter</taxon>
    </lineage>
</organism>
<dbReference type="Pfam" id="PF19077">
    <property type="entry name" value="Big_13"/>
    <property type="match status" value="21"/>
</dbReference>
<feature type="domain" description="Bacterial Ig" evidence="2">
    <location>
        <begin position="3053"/>
        <end position="3133"/>
    </location>
</feature>
<feature type="region of interest" description="Disordered" evidence="1">
    <location>
        <begin position="1231"/>
        <end position="1253"/>
    </location>
</feature>
<feature type="domain" description="Bacterial Ig-like" evidence="3">
    <location>
        <begin position="2771"/>
        <end position="2862"/>
    </location>
</feature>
<feature type="domain" description="Bacterial Ig-like" evidence="3">
    <location>
        <begin position="1646"/>
        <end position="1741"/>
    </location>
</feature>
<dbReference type="InterPro" id="IPR019960">
    <property type="entry name" value="T1SS_VCA0849"/>
</dbReference>
<feature type="domain" description="Bacterial Ig-like" evidence="3">
    <location>
        <begin position="1948"/>
        <end position="2034"/>
    </location>
</feature>
<dbReference type="InterPro" id="IPR010221">
    <property type="entry name" value="VCBS_dom"/>
</dbReference>
<dbReference type="InterPro" id="IPR039329">
    <property type="entry name" value="SIAE"/>
</dbReference>
<feature type="domain" description="Bacterial Ig-like" evidence="3">
    <location>
        <begin position="864"/>
        <end position="948"/>
    </location>
</feature>
<evidence type="ECO:0000313" key="6">
    <source>
        <dbReference type="Proteomes" id="UP001199659"/>
    </source>
</evidence>
<feature type="domain" description="Bacterial Ig" evidence="2">
    <location>
        <begin position="279"/>
        <end position="360"/>
    </location>
</feature>
<dbReference type="Pfam" id="PF17936">
    <property type="entry name" value="Big_6"/>
    <property type="match status" value="10"/>
</dbReference>
<accession>A0ABY3RZW3</accession>
<dbReference type="InterPro" id="IPR044016">
    <property type="entry name" value="Big_13"/>
</dbReference>
<dbReference type="NCBIfam" id="NF045619">
    <property type="entry name" value="adhes_GNV_Cterm"/>
    <property type="match status" value="1"/>
</dbReference>
<feature type="domain" description="Bacterial Ig-like" evidence="3">
    <location>
        <begin position="377"/>
        <end position="453"/>
    </location>
</feature>